<protein>
    <submittedName>
        <fullName evidence="2">Hypothetical_protein</fullName>
    </submittedName>
</protein>
<gene>
    <name evidence="2" type="ORF">LDHU3_26.3240</name>
</gene>
<dbReference type="Proteomes" id="UP000601710">
    <property type="component" value="Chromosome 26"/>
</dbReference>
<feature type="region of interest" description="Disordered" evidence="1">
    <location>
        <begin position="1"/>
        <end position="24"/>
    </location>
</feature>
<accession>A0A6J8FFP4</accession>
<evidence type="ECO:0000256" key="1">
    <source>
        <dbReference type="SAM" id="MobiDB-lite"/>
    </source>
</evidence>
<dbReference type="AlphaFoldDB" id="A0A6J8FFP4"/>
<proteinExistence type="predicted"/>
<organism evidence="2 3">
    <name type="scientific">Leishmania donovani</name>
    <dbReference type="NCBI Taxonomy" id="5661"/>
    <lineage>
        <taxon>Eukaryota</taxon>
        <taxon>Discoba</taxon>
        <taxon>Euglenozoa</taxon>
        <taxon>Kinetoplastea</taxon>
        <taxon>Metakinetoplastina</taxon>
        <taxon>Trypanosomatida</taxon>
        <taxon>Trypanosomatidae</taxon>
        <taxon>Leishmaniinae</taxon>
        <taxon>Leishmania</taxon>
    </lineage>
</organism>
<evidence type="ECO:0000313" key="2">
    <source>
        <dbReference type="EMBL" id="CAC5431089.1"/>
    </source>
</evidence>
<dbReference type="VEuPathDB" id="TriTrypDB:LdCL_260031000"/>
<dbReference type="EMBL" id="LR812646">
    <property type="protein sequence ID" value="CAC5431089.1"/>
    <property type="molecule type" value="Genomic_DNA"/>
</dbReference>
<evidence type="ECO:0000313" key="3">
    <source>
        <dbReference type="Proteomes" id="UP000601710"/>
    </source>
</evidence>
<sequence length="82" mass="8926">MVSVAANSSGAAEATANTLDDAGGRTIRGLVDHGRKVKATLELTSTQRRYDGEEKDEVPRGKGRMIFANDDFLRGQLRYGKQ</sequence>
<name>A0A6J8FFP4_LEIDO</name>
<dbReference type="VEuPathDB" id="TriTrypDB:LDHU3_26.3240"/>
<reference evidence="2" key="1">
    <citation type="submission" date="2020-06" db="EMBL/GenBank/DDBJ databases">
        <authorList>
            <person name="Camacho E."/>
            <person name="Gonzalez-de la Fuente S."/>
            <person name="Rastrojo A."/>
            <person name="Peiro-Pastor R."/>
            <person name="Solana JC."/>
            <person name="Tabera L."/>
            <person name="Gamarro F."/>
            <person name="Carrasco-Ramiro F."/>
            <person name="Requena JM."/>
            <person name="Aguado B."/>
        </authorList>
    </citation>
    <scope>NUCLEOTIDE SEQUENCE</scope>
</reference>
<feature type="compositionally biased region" description="Low complexity" evidence="1">
    <location>
        <begin position="1"/>
        <end position="18"/>
    </location>
</feature>